<evidence type="ECO:0000313" key="4">
    <source>
        <dbReference type="Proteomes" id="UP001596058"/>
    </source>
</evidence>
<accession>A0ABW1D9M5</accession>
<dbReference type="RefSeq" id="WP_379523170.1">
    <property type="nucleotide sequence ID" value="NZ_JBHSPA010000097.1"/>
</dbReference>
<dbReference type="InterPro" id="IPR000772">
    <property type="entry name" value="Ricin_B_lectin"/>
</dbReference>
<feature type="signal peptide" evidence="1">
    <location>
        <begin position="1"/>
        <end position="30"/>
    </location>
</feature>
<feature type="domain" description="Ricin B lectin" evidence="2">
    <location>
        <begin position="47"/>
        <end position="184"/>
    </location>
</feature>
<comment type="caution">
    <text evidence="3">The sequence shown here is derived from an EMBL/GenBank/DDBJ whole genome shotgun (WGS) entry which is preliminary data.</text>
</comment>
<evidence type="ECO:0000256" key="1">
    <source>
        <dbReference type="SAM" id="SignalP"/>
    </source>
</evidence>
<organism evidence="3 4">
    <name type="scientific">Nonomuraea insulae</name>
    <dbReference type="NCBI Taxonomy" id="1616787"/>
    <lineage>
        <taxon>Bacteria</taxon>
        <taxon>Bacillati</taxon>
        <taxon>Actinomycetota</taxon>
        <taxon>Actinomycetes</taxon>
        <taxon>Streptosporangiales</taxon>
        <taxon>Streptosporangiaceae</taxon>
        <taxon>Nonomuraea</taxon>
    </lineage>
</organism>
<dbReference type="Proteomes" id="UP001596058">
    <property type="component" value="Unassembled WGS sequence"/>
</dbReference>
<sequence length="187" mass="20417">MHKSVKACVRAATAAALLTLLTSLVTPAPAGGRLELTSSGTNTALATTRIRNQNSGLCLAARAGTGERPAIQTTCDYQVGRDWPDQHWTLEKVVSGTDIYRLRNQELNLCLAARGSGEVQAIATTCDRDTGHEWRDQHWIYLYDGATGHRWQNRASLNCLAARGTGQSPAITTTCNADWVDQHWNLQ</sequence>
<keyword evidence="1" id="KW-0732">Signal</keyword>
<gene>
    <name evidence="3" type="ORF">ACFPZ3_58765</name>
</gene>
<reference evidence="4" key="1">
    <citation type="journal article" date="2019" name="Int. J. Syst. Evol. Microbiol.">
        <title>The Global Catalogue of Microorganisms (GCM) 10K type strain sequencing project: providing services to taxonomists for standard genome sequencing and annotation.</title>
        <authorList>
            <consortium name="The Broad Institute Genomics Platform"/>
            <consortium name="The Broad Institute Genome Sequencing Center for Infectious Disease"/>
            <person name="Wu L."/>
            <person name="Ma J."/>
        </authorList>
    </citation>
    <scope>NUCLEOTIDE SEQUENCE [LARGE SCALE GENOMIC DNA]</scope>
    <source>
        <strain evidence="4">CCUG 53903</strain>
    </source>
</reference>
<dbReference type="EMBL" id="JBHSPA010000097">
    <property type="protein sequence ID" value="MFC5833751.1"/>
    <property type="molecule type" value="Genomic_DNA"/>
</dbReference>
<proteinExistence type="predicted"/>
<dbReference type="InterPro" id="IPR035992">
    <property type="entry name" value="Ricin_B-like_lectins"/>
</dbReference>
<dbReference type="CDD" id="cd00161">
    <property type="entry name" value="beta-trefoil_Ricin-like"/>
    <property type="match status" value="1"/>
</dbReference>
<name>A0ABW1D9M5_9ACTN</name>
<evidence type="ECO:0000259" key="2">
    <source>
        <dbReference type="Pfam" id="PF00652"/>
    </source>
</evidence>
<dbReference type="Gene3D" id="2.80.10.50">
    <property type="match status" value="1"/>
</dbReference>
<feature type="chain" id="PRO_5045063366" evidence="1">
    <location>
        <begin position="31"/>
        <end position="187"/>
    </location>
</feature>
<keyword evidence="4" id="KW-1185">Reference proteome</keyword>
<dbReference type="SUPFAM" id="SSF50370">
    <property type="entry name" value="Ricin B-like lectins"/>
    <property type="match status" value="1"/>
</dbReference>
<evidence type="ECO:0000313" key="3">
    <source>
        <dbReference type="EMBL" id="MFC5833751.1"/>
    </source>
</evidence>
<dbReference type="PROSITE" id="PS50231">
    <property type="entry name" value="RICIN_B_LECTIN"/>
    <property type="match status" value="1"/>
</dbReference>
<dbReference type="Pfam" id="PF00652">
    <property type="entry name" value="Ricin_B_lectin"/>
    <property type="match status" value="1"/>
</dbReference>
<protein>
    <submittedName>
        <fullName evidence="3">RICIN domain-containing protein</fullName>
    </submittedName>
</protein>